<dbReference type="Proteomes" id="UP000095282">
    <property type="component" value="Unplaced"/>
</dbReference>
<dbReference type="InterPro" id="IPR014756">
    <property type="entry name" value="Ig_E-set"/>
</dbReference>
<dbReference type="InterPro" id="IPR037095">
    <property type="entry name" value="RBP-J/Cbf11_DNA-bd_sf"/>
</dbReference>
<keyword evidence="6" id="KW-0539">Nucleus</keyword>
<dbReference type="Gene3D" id="2.80.10.50">
    <property type="match status" value="1"/>
</dbReference>
<evidence type="ECO:0000256" key="4">
    <source>
        <dbReference type="ARBA" id="ARBA00023125"/>
    </source>
</evidence>
<keyword evidence="4" id="KW-0238">DNA-binding</keyword>
<dbReference type="InterPro" id="IPR008967">
    <property type="entry name" value="p53-like_TF_DNA-bd_sf"/>
</dbReference>
<accession>A0A1I7U611</accession>
<dbReference type="Gene3D" id="2.60.40.1450">
    <property type="entry name" value="LAG1, DNA binding domain"/>
    <property type="match status" value="1"/>
</dbReference>
<proteinExistence type="inferred from homology"/>
<dbReference type="Gene3D" id="2.60.40.10">
    <property type="entry name" value="Immunoglobulins"/>
    <property type="match status" value="1"/>
</dbReference>
<feature type="domain" description="Beta-trefoil DNA-binding" evidence="8">
    <location>
        <begin position="206"/>
        <end position="355"/>
    </location>
</feature>
<dbReference type="AlphaFoldDB" id="A0A1I7U611"/>
<dbReference type="SMART" id="SM01267">
    <property type="entry name" value="LAG1_DNAbind"/>
    <property type="match status" value="1"/>
</dbReference>
<feature type="domain" description="RBP-J/Cbf11/Cbf12 DNA binding" evidence="7">
    <location>
        <begin position="40"/>
        <end position="202"/>
    </location>
</feature>
<protein>
    <submittedName>
        <fullName evidence="10">Recombining binding protein suppressor of hairless</fullName>
    </submittedName>
</protein>
<dbReference type="FunFam" id="2.80.10.50:FF:000003">
    <property type="entry name" value="recombining binding protein suppressor of hairless"/>
    <property type="match status" value="1"/>
</dbReference>
<dbReference type="SUPFAM" id="SSF49417">
    <property type="entry name" value="p53-like transcription factors"/>
    <property type="match status" value="1"/>
</dbReference>
<evidence type="ECO:0000256" key="5">
    <source>
        <dbReference type="ARBA" id="ARBA00023163"/>
    </source>
</evidence>
<dbReference type="eggNOG" id="KOG3743">
    <property type="taxonomic scope" value="Eukaryota"/>
</dbReference>
<evidence type="ECO:0000256" key="1">
    <source>
        <dbReference type="ARBA" id="ARBA00004123"/>
    </source>
</evidence>
<sequence>MDDSFESKLENLHSLIGSSRTLTSERMFEFLANQEKYECVISIFHAKVAQKSYGNEKRFFCPPPCIYLIGKGWKVKKDRVAELYKSLKSTKESPMKNDMLEEQHAAELVSHIGIGSDVTEHQQLDFSTGKVRHPGDQRQDPSIHDYCAAKTLYISDLDKRKYFNLNVQFFYGCGMEIGEFVSQRIKVISKPSKKKQSMKNTDCKYLCIASGTKVALFNRLRSQTVSTRYLHVEGNAFHASSTKWGAFTIHLFDDHQESEKFAVRDGFVYYGSVVKLVDSVTGIALPRLRIRKVDKQQVILDASCNEEPVSQLHKCAFQMIDNELIYLSLNHDKIIQHQAQAISENRHQINDGAAWTIISADIAEYRFFEAMGQVTSPISPCPVATSLEVDGHGEASRMELHGKDFRPNLKIWLGSTPVETIYRCEESLTCKIPPAAQVSTDQTRWLFTNKMNGDLEVPISLVREDGVIYSTDLTFSYKSLERRKPMRLFSNY</sequence>
<dbReference type="GO" id="GO:0000978">
    <property type="term" value="F:RNA polymerase II cis-regulatory region sequence-specific DNA binding"/>
    <property type="evidence" value="ECO:0007669"/>
    <property type="project" value="InterPro"/>
</dbReference>
<dbReference type="InterPro" id="IPR038007">
    <property type="entry name" value="RBP-Jkappa_IPT"/>
</dbReference>
<evidence type="ECO:0000256" key="6">
    <source>
        <dbReference type="ARBA" id="ARBA00023242"/>
    </source>
</evidence>
<dbReference type="FunFam" id="2.60.40.10:FF:002236">
    <property type="entry name" value="Lin-12 And Glp-1 phenotype"/>
    <property type="match status" value="1"/>
</dbReference>
<keyword evidence="5" id="KW-0804">Transcription</keyword>
<evidence type="ECO:0000259" key="7">
    <source>
        <dbReference type="SMART" id="SM01267"/>
    </source>
</evidence>
<dbReference type="InterPro" id="IPR015350">
    <property type="entry name" value="Beta-trefoil_DNA-bd_dom"/>
</dbReference>
<organism evidence="9 10">
    <name type="scientific">Caenorhabditis tropicalis</name>
    <dbReference type="NCBI Taxonomy" id="1561998"/>
    <lineage>
        <taxon>Eukaryota</taxon>
        <taxon>Metazoa</taxon>
        <taxon>Ecdysozoa</taxon>
        <taxon>Nematoda</taxon>
        <taxon>Chromadorea</taxon>
        <taxon>Rhabditida</taxon>
        <taxon>Rhabditina</taxon>
        <taxon>Rhabditomorpha</taxon>
        <taxon>Rhabditoidea</taxon>
        <taxon>Rhabditidae</taxon>
        <taxon>Peloderinae</taxon>
        <taxon>Caenorhabditis</taxon>
    </lineage>
</organism>
<dbReference type="PANTHER" id="PTHR10665">
    <property type="entry name" value="RECOMBINING BINDING PROTEIN SUPPRESSOR OF HAIRLESS"/>
    <property type="match status" value="1"/>
</dbReference>
<dbReference type="Pfam" id="PF20144">
    <property type="entry name" value="TIG_SUH"/>
    <property type="match status" value="1"/>
</dbReference>
<reference evidence="10" key="1">
    <citation type="submission" date="2016-11" db="UniProtKB">
        <authorList>
            <consortium name="WormBaseParasite"/>
        </authorList>
    </citation>
    <scope>IDENTIFICATION</scope>
</reference>
<dbReference type="SUPFAM" id="SSF81296">
    <property type="entry name" value="E set domains"/>
    <property type="match status" value="1"/>
</dbReference>
<dbReference type="SMART" id="SM01268">
    <property type="entry name" value="BTD"/>
    <property type="match status" value="1"/>
</dbReference>
<dbReference type="InterPro" id="IPR015351">
    <property type="entry name" value="RBP-J/Cbf11/Cbf12_DNA-bd"/>
</dbReference>
<evidence type="ECO:0000259" key="8">
    <source>
        <dbReference type="SMART" id="SM01268"/>
    </source>
</evidence>
<name>A0A1I7U611_9PELO</name>
<comment type="similarity">
    <text evidence="2">Belongs to the Su(H) family.</text>
</comment>
<dbReference type="FunFam" id="2.60.40.1450:FF:000003">
    <property type="entry name" value="Related to J kappa-recombination signal binding protein"/>
    <property type="match status" value="1"/>
</dbReference>
<dbReference type="WBParaSite" id="Csp11.Scaffold629.g15211.t1">
    <property type="protein sequence ID" value="Csp11.Scaffold629.g15211.t1"/>
    <property type="gene ID" value="Csp11.Scaffold629.g15211"/>
</dbReference>
<keyword evidence="9" id="KW-1185">Reference proteome</keyword>
<dbReference type="SUPFAM" id="SSF110217">
    <property type="entry name" value="DNA-binding protein LAG-1 (CSL)"/>
    <property type="match status" value="1"/>
</dbReference>
<dbReference type="GO" id="GO:1990433">
    <property type="term" value="C:CSL-Notch-Mastermind transcription factor complex"/>
    <property type="evidence" value="ECO:0007669"/>
    <property type="project" value="UniProtKB-ARBA"/>
</dbReference>
<dbReference type="InterPro" id="IPR040159">
    <property type="entry name" value="CLS_fam"/>
</dbReference>
<dbReference type="GO" id="GO:0001228">
    <property type="term" value="F:DNA-binding transcription activator activity, RNA polymerase II-specific"/>
    <property type="evidence" value="ECO:0007669"/>
    <property type="project" value="InterPro"/>
</dbReference>
<evidence type="ECO:0000256" key="2">
    <source>
        <dbReference type="ARBA" id="ARBA00009704"/>
    </source>
</evidence>
<dbReference type="InterPro" id="IPR013783">
    <property type="entry name" value="Ig-like_fold"/>
</dbReference>
<dbReference type="InterPro" id="IPR036358">
    <property type="entry name" value="BTD_sf"/>
</dbReference>
<dbReference type="STRING" id="1561998.A0A1I7U611"/>
<evidence type="ECO:0000256" key="3">
    <source>
        <dbReference type="ARBA" id="ARBA00023015"/>
    </source>
</evidence>
<comment type="subcellular location">
    <subcellularLocation>
        <location evidence="1">Nucleus</location>
    </subcellularLocation>
</comment>
<keyword evidence="3" id="KW-0805">Transcription regulation</keyword>
<evidence type="ECO:0000313" key="9">
    <source>
        <dbReference type="Proteomes" id="UP000095282"/>
    </source>
</evidence>
<dbReference type="Pfam" id="PF09270">
    <property type="entry name" value="BTD"/>
    <property type="match status" value="1"/>
</dbReference>
<evidence type="ECO:0000313" key="10">
    <source>
        <dbReference type="WBParaSite" id="Csp11.Scaffold629.g15211.t1"/>
    </source>
</evidence>
<dbReference type="Pfam" id="PF09271">
    <property type="entry name" value="LAG1-DNAbind"/>
    <property type="match status" value="1"/>
</dbReference>